<evidence type="ECO:0000313" key="2">
    <source>
        <dbReference type="Proteomes" id="UP001230220"/>
    </source>
</evidence>
<protein>
    <submittedName>
        <fullName evidence="1">Uncharacterized protein</fullName>
    </submittedName>
</protein>
<dbReference type="RefSeq" id="WP_307406501.1">
    <property type="nucleotide sequence ID" value="NZ_JAUSUR010000002.1"/>
</dbReference>
<reference evidence="1 2" key="1">
    <citation type="submission" date="2023-07" db="EMBL/GenBank/DDBJ databases">
        <title>Genomic Encyclopedia of Type Strains, Phase IV (KMG-IV): sequencing the most valuable type-strain genomes for metagenomic binning, comparative biology and taxonomic classification.</title>
        <authorList>
            <person name="Goeker M."/>
        </authorList>
    </citation>
    <scope>NUCLEOTIDE SEQUENCE [LARGE SCALE GENOMIC DNA]</scope>
    <source>
        <strain evidence="1 2">DSM 16784</strain>
    </source>
</reference>
<proteinExistence type="predicted"/>
<accession>A0ABU0E0W6</accession>
<organism evidence="1 2">
    <name type="scientific">Breznakia pachnodae</name>
    <dbReference type="NCBI Taxonomy" id="265178"/>
    <lineage>
        <taxon>Bacteria</taxon>
        <taxon>Bacillati</taxon>
        <taxon>Bacillota</taxon>
        <taxon>Erysipelotrichia</taxon>
        <taxon>Erysipelotrichales</taxon>
        <taxon>Erysipelotrichaceae</taxon>
        <taxon>Breznakia</taxon>
    </lineage>
</organism>
<evidence type="ECO:0000313" key="1">
    <source>
        <dbReference type="EMBL" id="MDQ0360528.1"/>
    </source>
</evidence>
<dbReference type="EMBL" id="JAUSUR010000002">
    <property type="protein sequence ID" value="MDQ0360528.1"/>
    <property type="molecule type" value="Genomic_DNA"/>
</dbReference>
<dbReference type="Proteomes" id="UP001230220">
    <property type="component" value="Unassembled WGS sequence"/>
</dbReference>
<gene>
    <name evidence="1" type="ORF">J2S15_001273</name>
</gene>
<name>A0ABU0E0W6_9FIRM</name>
<sequence length="95" mass="10991">MKISDADVLFAIYLQDNNCTIEKLMDFFYKTNQEEKSEITKEVNSHLEKLYMLDFIHYSLLDGNFNIQLTKQGKSFTVKSANNLSKSLLSTQISI</sequence>
<keyword evidence="2" id="KW-1185">Reference proteome</keyword>
<comment type="caution">
    <text evidence="1">The sequence shown here is derived from an EMBL/GenBank/DDBJ whole genome shotgun (WGS) entry which is preliminary data.</text>
</comment>